<dbReference type="CDD" id="cd16040">
    <property type="entry name" value="SPRY_PRY_SNTX"/>
    <property type="match status" value="1"/>
</dbReference>
<dbReference type="PROSITE" id="PS50188">
    <property type="entry name" value="B302_SPRY"/>
    <property type="match status" value="1"/>
</dbReference>
<dbReference type="SMART" id="SM01288">
    <property type="entry name" value="FISNA"/>
    <property type="match status" value="1"/>
</dbReference>
<dbReference type="Pfam" id="PF14484">
    <property type="entry name" value="FISNA"/>
    <property type="match status" value="1"/>
</dbReference>
<dbReference type="InterPro" id="IPR027417">
    <property type="entry name" value="P-loop_NTPase"/>
</dbReference>
<dbReference type="GeneTree" id="ENSGT01150000286911"/>
<dbReference type="InterPro" id="IPR029495">
    <property type="entry name" value="NACHT-assoc"/>
</dbReference>
<sequence>MSSTHRSTMETPVPEQLLAILEDNLCEKKLKKFKWHLVQGVKGFPQHIPKARLDKADHQDTVDKMVETYGLEGAKKITLEVLRKMELIYGRNMWTEPAGRSAPAVVQQVRDELKSYLKKKYDQIYEGTSKKGDFVYLNKIYTELYVIDGAMGGVSGDHEVRCLDSRTPATGETVKLSEIFKPQPDQKKRIRTVISLGIAGVGKTVSVQKFILDWTEGKENQDIDFIIPLPFRQINKIREEDCSLIDLLHQFFPFMEPIDTLEEGFKVLFIFDGLDESRLPLALNHNKDVAKDTKTAPLDVLITNLITGQLLPSALIWITSRPAAANQIDRNYIHQWTEIRGFNDPQKEEYFRKRFCNDDQAYRIINHIKSSRSLHIMCHIPVFCWISATVLNDILGKTKSGEMPKTLTKMYEHFLLCQTDKMTEQKYPTGSKNAVLQLANLAFCQLQKGQLIFYEKDLRESGIDIEVAIVYSGVCTEIFLEEEKVFSFVHLSVQEFLAALYAYHCHTTDNNNVLLPKLTRKHSIFCFGCIPQSWTSVFDLHKTAIDKALESQNGHLDLFLRFLLGLSLESNQRLLSGILPETKDREDIEKTVSYIKEKIQEGHSPEKSINLFHCLSELKDESLVLEIQSYLRSGSLSVNDLSPTQWSALTFVLMTSEETQEAFDLKKYIRSEEGLRKLLAVITSSRCALLDSCNLTARCCEMLAKAIGSNSCYMKELDLSDNDLQDSGVKLLSAGLRSPLCTLETLRLNRCNLTKNCCVALASALTLRPNASHLRKLDLSDNNLQDSGVQKLSDRLNDPQCKLETLGLSFCGVTEKGCAYLASALRSNPSHLKELDLSYNHPGDSGVKLLSAGQHTVSFHPGGEYWFSVRYACNLTLDPNTTYRNLSLSEENRKVTWVTRKQPYPDHPERFDYYQQVLCREGLTGHCYWEVEWSGNRVEIGMTYKGISRRGQIDDCVLGHNDKSWCLDCDGNQYTAWHNDEDTAISVSSHSNRVGVSLIWSYGSLTFYSISSSNTLTHLHTFCTKFTEPLYPGFYITNNSSVTLCHRYRMRSSQAQFPPHIGKSLIHYATE</sequence>
<keyword evidence="5" id="KW-0547">Nucleotide-binding</keyword>
<dbReference type="Pfam" id="PF13765">
    <property type="entry name" value="PRY"/>
    <property type="match status" value="1"/>
</dbReference>
<evidence type="ECO:0000313" key="11">
    <source>
        <dbReference type="Proteomes" id="UP000472277"/>
    </source>
</evidence>
<name>A0A673Y8B8_SALTR</name>
<dbReference type="InterPro" id="IPR003879">
    <property type="entry name" value="Butyrophylin_SPRY"/>
</dbReference>
<dbReference type="SUPFAM" id="SSF52540">
    <property type="entry name" value="P-loop containing nucleoside triphosphate hydrolases"/>
    <property type="match status" value="1"/>
</dbReference>
<dbReference type="FunFam" id="3.40.50.300:FF:000210">
    <property type="entry name" value="Si:dkey-16p6.1"/>
    <property type="match status" value="1"/>
</dbReference>
<keyword evidence="11" id="KW-1185">Reference proteome</keyword>
<dbReference type="InterPro" id="IPR032675">
    <property type="entry name" value="LRR_dom_sf"/>
</dbReference>
<dbReference type="InterPro" id="IPR051261">
    <property type="entry name" value="NLR"/>
</dbReference>
<dbReference type="InterPro" id="IPR003877">
    <property type="entry name" value="SPRY_dom"/>
</dbReference>
<dbReference type="RefSeq" id="XP_029566248.1">
    <property type="nucleotide sequence ID" value="XM_029710388.1"/>
</dbReference>
<dbReference type="PROSITE" id="PS50824">
    <property type="entry name" value="DAPIN"/>
    <property type="match status" value="1"/>
</dbReference>
<dbReference type="Proteomes" id="UP000472277">
    <property type="component" value="Chromosome 23"/>
</dbReference>
<comment type="subcellular location">
    <subcellularLocation>
        <location evidence="1">Cytoplasm</location>
    </subcellularLocation>
</comment>
<reference evidence="10" key="1">
    <citation type="submission" date="2025-08" db="UniProtKB">
        <authorList>
            <consortium name="Ensembl"/>
        </authorList>
    </citation>
    <scope>IDENTIFICATION</scope>
</reference>
<evidence type="ECO:0000256" key="6">
    <source>
        <dbReference type="ARBA" id="ARBA00022840"/>
    </source>
</evidence>
<dbReference type="GO" id="GO:0005524">
    <property type="term" value="F:ATP binding"/>
    <property type="evidence" value="ECO:0007669"/>
    <property type="project" value="UniProtKB-KW"/>
</dbReference>
<dbReference type="GeneID" id="115160089"/>
<dbReference type="Pfam" id="PF17779">
    <property type="entry name" value="WHD_NOD2"/>
    <property type="match status" value="1"/>
</dbReference>
<keyword evidence="2" id="KW-0963">Cytoplasm</keyword>
<dbReference type="SUPFAM" id="SSF47986">
    <property type="entry name" value="DEATH domain"/>
    <property type="match status" value="1"/>
</dbReference>
<dbReference type="SUPFAM" id="SSF52047">
    <property type="entry name" value="RNI-like"/>
    <property type="match status" value="1"/>
</dbReference>
<dbReference type="RefSeq" id="XP_029566247.1">
    <property type="nucleotide sequence ID" value="XM_029710387.1"/>
</dbReference>
<evidence type="ECO:0000313" key="10">
    <source>
        <dbReference type="Ensembl" id="ENSSTUP00000030720.1"/>
    </source>
</evidence>
<dbReference type="Gene3D" id="3.40.50.300">
    <property type="entry name" value="P-loop containing nucleotide triphosphate hydrolases"/>
    <property type="match status" value="1"/>
</dbReference>
<dbReference type="Pfam" id="PF00622">
    <property type="entry name" value="SPRY"/>
    <property type="match status" value="1"/>
</dbReference>
<evidence type="ECO:0000259" key="7">
    <source>
        <dbReference type="PROSITE" id="PS50188"/>
    </source>
</evidence>
<dbReference type="FunFam" id="3.80.10.10:FF:000100">
    <property type="entry name" value="Si:dkey-11n14.1"/>
    <property type="match status" value="1"/>
</dbReference>
<dbReference type="SMART" id="SM00368">
    <property type="entry name" value="LRR_RI"/>
    <property type="match status" value="5"/>
</dbReference>
<evidence type="ECO:0000256" key="3">
    <source>
        <dbReference type="ARBA" id="ARBA00022614"/>
    </source>
</evidence>
<dbReference type="InterPro" id="IPR007111">
    <property type="entry name" value="NACHT_NTPase"/>
</dbReference>
<dbReference type="Pfam" id="PF02758">
    <property type="entry name" value="PYRIN"/>
    <property type="match status" value="1"/>
</dbReference>
<keyword evidence="4" id="KW-0677">Repeat</keyword>
<protein>
    <submittedName>
        <fullName evidence="10">NACHT, LRR and PYD domains-containing protein 3-like</fullName>
    </submittedName>
</protein>
<evidence type="ECO:0000256" key="5">
    <source>
        <dbReference type="ARBA" id="ARBA00022741"/>
    </source>
</evidence>
<dbReference type="PROSITE" id="PS50837">
    <property type="entry name" value="NACHT"/>
    <property type="match status" value="1"/>
</dbReference>
<dbReference type="InterPro" id="IPR043136">
    <property type="entry name" value="B30.2/SPRY_sf"/>
</dbReference>
<organism evidence="10 11">
    <name type="scientific">Salmo trutta</name>
    <name type="common">Brown trout</name>
    <dbReference type="NCBI Taxonomy" id="8032"/>
    <lineage>
        <taxon>Eukaryota</taxon>
        <taxon>Metazoa</taxon>
        <taxon>Chordata</taxon>
        <taxon>Craniata</taxon>
        <taxon>Vertebrata</taxon>
        <taxon>Euteleostomi</taxon>
        <taxon>Actinopterygii</taxon>
        <taxon>Neopterygii</taxon>
        <taxon>Teleostei</taxon>
        <taxon>Protacanthopterygii</taxon>
        <taxon>Salmoniformes</taxon>
        <taxon>Salmonidae</taxon>
        <taxon>Salmoninae</taxon>
        <taxon>Salmo</taxon>
    </lineage>
</organism>
<dbReference type="SMART" id="SM01289">
    <property type="entry name" value="PYRIN"/>
    <property type="match status" value="1"/>
</dbReference>
<dbReference type="Pfam" id="PF05729">
    <property type="entry name" value="NACHT"/>
    <property type="match status" value="1"/>
</dbReference>
<dbReference type="Ensembl" id="ENSSTUT00000032134.1">
    <property type="protein sequence ID" value="ENSSTUP00000030720.1"/>
    <property type="gene ID" value="ENSSTUG00000013253.1"/>
</dbReference>
<dbReference type="InterPro" id="IPR006574">
    <property type="entry name" value="PRY"/>
</dbReference>
<dbReference type="InterPro" id="IPR004020">
    <property type="entry name" value="DAPIN"/>
</dbReference>
<dbReference type="InterPro" id="IPR041075">
    <property type="entry name" value="NOD1/2_WH"/>
</dbReference>
<dbReference type="PRINTS" id="PR01407">
    <property type="entry name" value="BUTYPHLNCDUF"/>
</dbReference>
<evidence type="ECO:0000256" key="1">
    <source>
        <dbReference type="ARBA" id="ARBA00004496"/>
    </source>
</evidence>
<dbReference type="InterPro" id="IPR041267">
    <property type="entry name" value="NLRP_HD2"/>
</dbReference>
<evidence type="ECO:0000259" key="8">
    <source>
        <dbReference type="PROSITE" id="PS50824"/>
    </source>
</evidence>
<feature type="domain" description="NACHT" evidence="9">
    <location>
        <begin position="191"/>
        <end position="324"/>
    </location>
</feature>
<accession>A0A673Y8B8</accession>
<dbReference type="Gene3D" id="2.60.120.920">
    <property type="match status" value="1"/>
</dbReference>
<dbReference type="SUPFAM" id="SSF49899">
    <property type="entry name" value="Concanavalin A-like lectins/glucanases"/>
    <property type="match status" value="1"/>
</dbReference>
<dbReference type="InterPro" id="IPR001611">
    <property type="entry name" value="Leu-rich_rpt"/>
</dbReference>
<proteinExistence type="predicted"/>
<dbReference type="InterPro" id="IPR001870">
    <property type="entry name" value="B30.2/SPRY"/>
</dbReference>
<evidence type="ECO:0000256" key="4">
    <source>
        <dbReference type="ARBA" id="ARBA00022737"/>
    </source>
</evidence>
<evidence type="ECO:0000256" key="2">
    <source>
        <dbReference type="ARBA" id="ARBA00022490"/>
    </source>
</evidence>
<dbReference type="InParanoid" id="A0A673Y8B8"/>
<keyword evidence="3" id="KW-0433">Leucine-rich repeat</keyword>
<gene>
    <name evidence="10" type="primary">LOC115160089</name>
</gene>
<dbReference type="PROSITE" id="PS51450">
    <property type="entry name" value="LRR"/>
    <property type="match status" value="1"/>
</dbReference>
<dbReference type="Pfam" id="PF13516">
    <property type="entry name" value="LRR_6"/>
    <property type="match status" value="3"/>
</dbReference>
<dbReference type="RefSeq" id="XP_029566246.1">
    <property type="nucleotide sequence ID" value="XM_029710386.1"/>
</dbReference>
<dbReference type="InterPro" id="IPR013320">
    <property type="entry name" value="ConA-like_dom_sf"/>
</dbReference>
<keyword evidence="6" id="KW-0067">ATP-binding</keyword>
<reference evidence="10" key="2">
    <citation type="submission" date="2025-09" db="UniProtKB">
        <authorList>
            <consortium name="Ensembl"/>
        </authorList>
    </citation>
    <scope>IDENTIFICATION</scope>
</reference>
<dbReference type="SMART" id="SM00589">
    <property type="entry name" value="PRY"/>
    <property type="match status" value="1"/>
</dbReference>
<dbReference type="InterPro" id="IPR011029">
    <property type="entry name" value="DEATH-like_dom_sf"/>
</dbReference>
<dbReference type="Gene3D" id="1.10.533.10">
    <property type="entry name" value="Death Domain, Fas"/>
    <property type="match status" value="1"/>
</dbReference>
<dbReference type="PANTHER" id="PTHR24106">
    <property type="entry name" value="NACHT, LRR AND CARD DOMAINS-CONTAINING"/>
    <property type="match status" value="1"/>
</dbReference>
<feature type="domain" description="Pyrin" evidence="8">
    <location>
        <begin position="9"/>
        <end position="100"/>
    </location>
</feature>
<dbReference type="Gene3D" id="3.80.10.10">
    <property type="entry name" value="Ribonuclease Inhibitor"/>
    <property type="match status" value="2"/>
</dbReference>
<dbReference type="AlphaFoldDB" id="A0A673Y8B8"/>
<dbReference type="GO" id="GO:0005737">
    <property type="term" value="C:cytoplasm"/>
    <property type="evidence" value="ECO:0007669"/>
    <property type="project" value="UniProtKB-SubCell"/>
</dbReference>
<dbReference type="SMART" id="SM00449">
    <property type="entry name" value="SPRY"/>
    <property type="match status" value="1"/>
</dbReference>
<dbReference type="Pfam" id="PF17776">
    <property type="entry name" value="NLRC4_HD2"/>
    <property type="match status" value="1"/>
</dbReference>
<feature type="domain" description="B30.2/SPRY" evidence="7">
    <location>
        <begin position="855"/>
        <end position="1053"/>
    </location>
</feature>
<dbReference type="CDD" id="cd08321">
    <property type="entry name" value="Pyrin_ASC-like"/>
    <property type="match status" value="1"/>
</dbReference>
<evidence type="ECO:0000259" key="9">
    <source>
        <dbReference type="PROSITE" id="PS50837"/>
    </source>
</evidence>